<feature type="transmembrane region" description="Helical" evidence="6">
    <location>
        <begin position="12"/>
        <end position="31"/>
    </location>
</feature>
<dbReference type="STRING" id="1703770.AMJ39_08290"/>
<evidence type="ECO:0000256" key="1">
    <source>
        <dbReference type="ARBA" id="ARBA00004167"/>
    </source>
</evidence>
<evidence type="ECO:0000256" key="3">
    <source>
        <dbReference type="ARBA" id="ARBA00022692"/>
    </source>
</evidence>
<dbReference type="Pfam" id="PF07963">
    <property type="entry name" value="N_methyl"/>
    <property type="match status" value="1"/>
</dbReference>
<name>A0A0S7WQJ6_UNCT6</name>
<dbReference type="Proteomes" id="UP000052008">
    <property type="component" value="Unassembled WGS sequence"/>
</dbReference>
<keyword evidence="3 6" id="KW-0812">Transmembrane</keyword>
<protein>
    <recommendedName>
        <fullName evidence="9">Type II secretion system protein GspG C-terminal domain-containing protein</fullName>
    </recommendedName>
</protein>
<evidence type="ECO:0000313" key="8">
    <source>
        <dbReference type="Proteomes" id="UP000052008"/>
    </source>
</evidence>
<gene>
    <name evidence="7" type="ORF">AMJ39_08290</name>
</gene>
<dbReference type="InterPro" id="IPR045584">
    <property type="entry name" value="Pilin-like"/>
</dbReference>
<dbReference type="EMBL" id="LIZS01000068">
    <property type="protein sequence ID" value="KPJ52255.1"/>
    <property type="molecule type" value="Genomic_DNA"/>
</dbReference>
<reference evidence="7 8" key="1">
    <citation type="journal article" date="2015" name="Microbiome">
        <title>Genomic resolution of linkages in carbon, nitrogen, and sulfur cycling among widespread estuary sediment bacteria.</title>
        <authorList>
            <person name="Baker B.J."/>
            <person name="Lazar C.S."/>
            <person name="Teske A.P."/>
            <person name="Dick G.J."/>
        </authorList>
    </citation>
    <scope>NUCLEOTIDE SEQUENCE [LARGE SCALE GENOMIC DNA]</scope>
    <source>
        <strain evidence="7">DG_24</strain>
    </source>
</reference>
<keyword evidence="5 6" id="KW-0472">Membrane</keyword>
<evidence type="ECO:0000256" key="2">
    <source>
        <dbReference type="ARBA" id="ARBA00022481"/>
    </source>
</evidence>
<organism evidence="7 8">
    <name type="scientific">candidate division TA06 bacterium DG_24</name>
    <dbReference type="NCBI Taxonomy" id="1703770"/>
    <lineage>
        <taxon>Bacteria</taxon>
        <taxon>Bacteria division TA06</taxon>
    </lineage>
</organism>
<evidence type="ECO:0000256" key="6">
    <source>
        <dbReference type="SAM" id="Phobius"/>
    </source>
</evidence>
<dbReference type="GO" id="GO:0016020">
    <property type="term" value="C:membrane"/>
    <property type="evidence" value="ECO:0007669"/>
    <property type="project" value="UniProtKB-SubCell"/>
</dbReference>
<dbReference type="PRINTS" id="PR00813">
    <property type="entry name" value="BCTERIALGSPG"/>
</dbReference>
<evidence type="ECO:0008006" key="9">
    <source>
        <dbReference type="Google" id="ProtNLM"/>
    </source>
</evidence>
<evidence type="ECO:0000313" key="7">
    <source>
        <dbReference type="EMBL" id="KPJ52255.1"/>
    </source>
</evidence>
<proteinExistence type="predicted"/>
<dbReference type="Gene3D" id="3.30.700.10">
    <property type="entry name" value="Glycoprotein, Type 4 Pilin"/>
    <property type="match status" value="1"/>
</dbReference>
<dbReference type="GO" id="GO:0015628">
    <property type="term" value="P:protein secretion by the type II secretion system"/>
    <property type="evidence" value="ECO:0007669"/>
    <property type="project" value="InterPro"/>
</dbReference>
<dbReference type="PROSITE" id="PS00409">
    <property type="entry name" value="PROKAR_NTER_METHYL"/>
    <property type="match status" value="1"/>
</dbReference>
<dbReference type="SUPFAM" id="SSF54523">
    <property type="entry name" value="Pili subunits"/>
    <property type="match status" value="1"/>
</dbReference>
<sequence>MRSERGFTLIELMIVVVIIGILAAIAIPNFIRMQDRAKEASVKANMHTAQLAVEDYAVMNDGNYAGHTNIHTTLAAMLPTNFKNPFTGATGSGAITSGSTANAQGVVYYDHATYGATGYTIQGYGKSSVLTLTLTSGQ</sequence>
<dbReference type="PANTHER" id="PTHR30093:SF44">
    <property type="entry name" value="TYPE II SECRETION SYSTEM CORE PROTEIN G"/>
    <property type="match status" value="1"/>
</dbReference>
<keyword evidence="4 6" id="KW-1133">Transmembrane helix</keyword>
<dbReference type="InterPro" id="IPR012902">
    <property type="entry name" value="N_methyl_site"/>
</dbReference>
<keyword evidence="2" id="KW-0488">Methylation</keyword>
<dbReference type="NCBIfam" id="TIGR02532">
    <property type="entry name" value="IV_pilin_GFxxxE"/>
    <property type="match status" value="1"/>
</dbReference>
<dbReference type="GO" id="GO:0015627">
    <property type="term" value="C:type II protein secretion system complex"/>
    <property type="evidence" value="ECO:0007669"/>
    <property type="project" value="InterPro"/>
</dbReference>
<comment type="subcellular location">
    <subcellularLocation>
        <location evidence="1">Membrane</location>
        <topology evidence="1">Single-pass membrane protein</topology>
    </subcellularLocation>
</comment>
<dbReference type="AlphaFoldDB" id="A0A0S7WQJ6"/>
<evidence type="ECO:0000256" key="5">
    <source>
        <dbReference type="ARBA" id="ARBA00023136"/>
    </source>
</evidence>
<comment type="caution">
    <text evidence="7">The sequence shown here is derived from an EMBL/GenBank/DDBJ whole genome shotgun (WGS) entry which is preliminary data.</text>
</comment>
<dbReference type="InterPro" id="IPR000983">
    <property type="entry name" value="Bac_GSPG_pilin"/>
</dbReference>
<evidence type="ECO:0000256" key="4">
    <source>
        <dbReference type="ARBA" id="ARBA00022989"/>
    </source>
</evidence>
<accession>A0A0S7WQJ6</accession>
<dbReference type="PANTHER" id="PTHR30093">
    <property type="entry name" value="GENERAL SECRETION PATHWAY PROTEIN G"/>
    <property type="match status" value="1"/>
</dbReference>